<evidence type="ECO:0000256" key="2">
    <source>
        <dbReference type="SAM" id="SignalP"/>
    </source>
</evidence>
<evidence type="ECO:0000256" key="1">
    <source>
        <dbReference type="SAM" id="MobiDB-lite"/>
    </source>
</evidence>
<organism evidence="3 4">
    <name type="scientific">Durusdinium trenchii</name>
    <dbReference type="NCBI Taxonomy" id="1381693"/>
    <lineage>
        <taxon>Eukaryota</taxon>
        <taxon>Sar</taxon>
        <taxon>Alveolata</taxon>
        <taxon>Dinophyceae</taxon>
        <taxon>Suessiales</taxon>
        <taxon>Symbiodiniaceae</taxon>
        <taxon>Durusdinium</taxon>
    </lineage>
</organism>
<gene>
    <name evidence="3" type="ORF">SCF082_LOCUS33456</name>
</gene>
<name>A0ABP0NNG7_9DINO</name>
<sequence>MSRLKAQVSTLCSFTMSSFLVAQQTLVQAGLENPLGTFVPTGTCVSQWREHGFSRDELMGLKYSAGVPTDTGLDSLDSFTAKFDAPAGAADGCNPRVCEAFLGLLTVVLLVLRPWHLPRVLRRMEARIIELSHSLDHFLRHRALLALKEGTEGCEVEMGLRDQLSFEELGAELRGFEDGGEGASKPSRLDELFAWVIHGGWQILVAVSATLCCSLTVAALAAYRCSRPEANTFMGWLPVQTARGPSQMSPSRHMSRMKGRGKKVELKAPVRPRRRSGGETRSPVSKGAQGFSYDAELQAAGLEAPEAPGRAAPVPRSDEAALVLLPTRSLAGGLQYEDEEPGTCSSASALLPEAYSIHGASPSQHAAGVGPPPSVFGRRQTVRREPNEVLSDSSGERRLGGAGPRASGPERGVAQADKWEAMAQELSCLEDGPAMRWTSDPAAPTRPTANRSVAELLPGLPRRRSVRSVSDTSSSSSSSSSSASPTGQRSGASSGASGGGATSRV</sequence>
<accession>A0ABP0NNG7</accession>
<reference evidence="3 4" key="1">
    <citation type="submission" date="2024-02" db="EMBL/GenBank/DDBJ databases">
        <authorList>
            <person name="Chen Y."/>
            <person name="Shah S."/>
            <person name="Dougan E. K."/>
            <person name="Thang M."/>
            <person name="Chan C."/>
        </authorList>
    </citation>
    <scope>NUCLEOTIDE SEQUENCE [LARGE SCALE GENOMIC DNA]</scope>
</reference>
<evidence type="ECO:0000313" key="4">
    <source>
        <dbReference type="Proteomes" id="UP001642464"/>
    </source>
</evidence>
<feature type="compositionally biased region" description="Polar residues" evidence="1">
    <location>
        <begin position="243"/>
        <end position="252"/>
    </location>
</feature>
<keyword evidence="2" id="KW-0732">Signal</keyword>
<proteinExistence type="predicted"/>
<comment type="caution">
    <text evidence="3">The sequence shown here is derived from an EMBL/GenBank/DDBJ whole genome shotgun (WGS) entry which is preliminary data.</text>
</comment>
<dbReference type="Proteomes" id="UP001642464">
    <property type="component" value="Unassembled WGS sequence"/>
</dbReference>
<feature type="chain" id="PRO_5046298818" evidence="2">
    <location>
        <begin position="23"/>
        <end position="505"/>
    </location>
</feature>
<protein>
    <submittedName>
        <fullName evidence="3">Uncharacterized protein</fullName>
    </submittedName>
</protein>
<evidence type="ECO:0000313" key="3">
    <source>
        <dbReference type="EMBL" id="CAK9065320.1"/>
    </source>
</evidence>
<dbReference type="EMBL" id="CAXAMM010029779">
    <property type="protein sequence ID" value="CAK9065320.1"/>
    <property type="molecule type" value="Genomic_DNA"/>
</dbReference>
<feature type="region of interest" description="Disordered" evidence="1">
    <location>
        <begin position="242"/>
        <end position="290"/>
    </location>
</feature>
<feature type="compositionally biased region" description="Low complexity" evidence="1">
    <location>
        <begin position="467"/>
        <end position="495"/>
    </location>
</feature>
<feature type="signal peptide" evidence="2">
    <location>
        <begin position="1"/>
        <end position="22"/>
    </location>
</feature>
<keyword evidence="4" id="KW-1185">Reference proteome</keyword>
<feature type="compositionally biased region" description="Gly residues" evidence="1">
    <location>
        <begin position="496"/>
        <end position="505"/>
    </location>
</feature>
<feature type="region of interest" description="Disordered" evidence="1">
    <location>
        <begin position="360"/>
        <end position="505"/>
    </location>
</feature>